<dbReference type="PANTHER" id="PTHR22916:SF51">
    <property type="entry name" value="GLYCOSYLTRANSFERASE EPSH-RELATED"/>
    <property type="match status" value="1"/>
</dbReference>
<dbReference type="EMBL" id="LT906465">
    <property type="protein sequence ID" value="SNV47883.1"/>
    <property type="molecule type" value="Genomic_DNA"/>
</dbReference>
<keyword evidence="5" id="KW-1185">Reference proteome</keyword>
<protein>
    <submittedName>
        <fullName evidence="4">Hyaluronan synthase</fullName>
        <ecNumber evidence="4">2.4.1.212</ecNumber>
    </submittedName>
</protein>
<accession>A0A239XP71</accession>
<dbReference type="Proteomes" id="UP000215196">
    <property type="component" value="Chromosome 1"/>
</dbReference>
<evidence type="ECO:0000313" key="5">
    <source>
        <dbReference type="Proteomes" id="UP000215196"/>
    </source>
</evidence>
<feature type="domain" description="Glycosyltransferase 2-like" evidence="3">
    <location>
        <begin position="7"/>
        <end position="132"/>
    </location>
</feature>
<keyword evidence="2 4" id="KW-0808">Transferase</keyword>
<dbReference type="AlphaFoldDB" id="A0A239XP71"/>
<reference evidence="4 5" key="1">
    <citation type="submission" date="2017-06" db="EMBL/GenBank/DDBJ databases">
        <authorList>
            <consortium name="Pathogen Informatics"/>
        </authorList>
    </citation>
    <scope>NUCLEOTIDE SEQUENCE [LARGE SCALE GENOMIC DNA]</scope>
    <source>
        <strain evidence="4 5">NCTC13490</strain>
    </source>
</reference>
<name>A0A239XP71_9FLAO</name>
<dbReference type="SUPFAM" id="SSF53448">
    <property type="entry name" value="Nucleotide-diphospho-sugar transferases"/>
    <property type="match status" value="1"/>
</dbReference>
<dbReference type="GO" id="GO:0050501">
    <property type="term" value="F:hyaluronan synthase activity"/>
    <property type="evidence" value="ECO:0007669"/>
    <property type="project" value="UniProtKB-EC"/>
</dbReference>
<dbReference type="EC" id="2.4.1.212" evidence="4"/>
<dbReference type="RefSeq" id="WP_095074404.1">
    <property type="nucleotide sequence ID" value="NZ_LT906465.1"/>
</dbReference>
<dbReference type="PANTHER" id="PTHR22916">
    <property type="entry name" value="GLYCOSYLTRANSFERASE"/>
    <property type="match status" value="1"/>
</dbReference>
<dbReference type="Gene3D" id="3.90.550.10">
    <property type="entry name" value="Spore Coat Polysaccharide Biosynthesis Protein SpsA, Chain A"/>
    <property type="match status" value="1"/>
</dbReference>
<dbReference type="Pfam" id="PF00535">
    <property type="entry name" value="Glycos_transf_2"/>
    <property type="match status" value="1"/>
</dbReference>
<keyword evidence="1 4" id="KW-0328">Glycosyltransferase</keyword>
<proteinExistence type="predicted"/>
<gene>
    <name evidence="4" type="primary">hyaD_2</name>
    <name evidence="4" type="ORF">SAMEA4412677_01820</name>
</gene>
<dbReference type="CDD" id="cd00761">
    <property type="entry name" value="Glyco_tranf_GTA_type"/>
    <property type="match status" value="1"/>
</dbReference>
<sequence length="331" mass="38711">MQPLVTVSVPIFKCEEFLEKCLDSIRMQTYPALEVTLINDQTPDSSLKIAEEYIERHQLQNWKIYHLEKNFGLSVVRNKGIDTAQGKYLFFLDSDDTITPDCIETLVAISEKTAAEMTVGSCRGIRLPDGEVSFPFPIKETKDELNGNSEIFTSYIQGNIPDSSWNKMILTSFLKENQLYFVPGLFAQDSLHTFHVMLKITSIAFSRKITYDYYLHEKSVIHNRGKTHFDNWRTIAEYFAKAVQEEKDPLRKTLMMQHLINFKTMTLQMNWRAQNDRQLWKESYRNYKKIAPMKASDALRGKYNRSILKQELLNRLPTALGYWVFRKRWGS</sequence>
<dbReference type="InterPro" id="IPR029044">
    <property type="entry name" value="Nucleotide-diphossugar_trans"/>
</dbReference>
<evidence type="ECO:0000256" key="2">
    <source>
        <dbReference type="ARBA" id="ARBA00022679"/>
    </source>
</evidence>
<dbReference type="KEGG" id="ctak:4412677_01820"/>
<organism evidence="4 5">
    <name type="scientific">Chryseobacterium taklimakanense</name>
    <dbReference type="NCBI Taxonomy" id="536441"/>
    <lineage>
        <taxon>Bacteria</taxon>
        <taxon>Pseudomonadati</taxon>
        <taxon>Bacteroidota</taxon>
        <taxon>Flavobacteriia</taxon>
        <taxon>Flavobacteriales</taxon>
        <taxon>Weeksellaceae</taxon>
        <taxon>Chryseobacterium group</taxon>
        <taxon>Chryseobacterium</taxon>
    </lineage>
</organism>
<dbReference type="InterPro" id="IPR001173">
    <property type="entry name" value="Glyco_trans_2-like"/>
</dbReference>
<evidence type="ECO:0000259" key="3">
    <source>
        <dbReference type="Pfam" id="PF00535"/>
    </source>
</evidence>
<evidence type="ECO:0000256" key="1">
    <source>
        <dbReference type="ARBA" id="ARBA00022676"/>
    </source>
</evidence>
<evidence type="ECO:0000313" key="4">
    <source>
        <dbReference type="EMBL" id="SNV47883.1"/>
    </source>
</evidence>